<reference evidence="2 3" key="1">
    <citation type="submission" date="2015-05" db="EMBL/GenBank/DDBJ databases">
        <title>Genome assembly of Archangium gephyra DSM 2261.</title>
        <authorList>
            <person name="Sharma G."/>
            <person name="Subramanian S."/>
        </authorList>
    </citation>
    <scope>NUCLEOTIDE SEQUENCE [LARGE SCALE GENOMIC DNA]</scope>
    <source>
        <strain evidence="2 3">DSM 2261</strain>
    </source>
</reference>
<dbReference type="EMBL" id="CP011509">
    <property type="protein sequence ID" value="AKJ04745.1"/>
    <property type="molecule type" value="Genomic_DNA"/>
</dbReference>
<accession>A0AAC8QCC0</accession>
<feature type="region of interest" description="Disordered" evidence="1">
    <location>
        <begin position="1"/>
        <end position="21"/>
    </location>
</feature>
<dbReference type="KEGG" id="age:AA314_06371"/>
<gene>
    <name evidence="2" type="ORF">AA314_06371</name>
</gene>
<dbReference type="Proteomes" id="UP000035579">
    <property type="component" value="Chromosome"/>
</dbReference>
<feature type="compositionally biased region" description="Basic residues" evidence="1">
    <location>
        <begin position="55"/>
        <end position="64"/>
    </location>
</feature>
<feature type="region of interest" description="Disordered" evidence="1">
    <location>
        <begin position="35"/>
        <end position="64"/>
    </location>
</feature>
<organism evidence="2 3">
    <name type="scientific">Archangium gephyra</name>
    <dbReference type="NCBI Taxonomy" id="48"/>
    <lineage>
        <taxon>Bacteria</taxon>
        <taxon>Pseudomonadati</taxon>
        <taxon>Myxococcota</taxon>
        <taxon>Myxococcia</taxon>
        <taxon>Myxococcales</taxon>
        <taxon>Cystobacterineae</taxon>
        <taxon>Archangiaceae</taxon>
        <taxon>Archangium</taxon>
    </lineage>
</organism>
<feature type="compositionally biased region" description="Basic and acidic residues" evidence="1">
    <location>
        <begin position="8"/>
        <end position="20"/>
    </location>
</feature>
<proteinExistence type="predicted"/>
<dbReference type="AlphaFoldDB" id="A0AAC8QCC0"/>
<evidence type="ECO:0000313" key="2">
    <source>
        <dbReference type="EMBL" id="AKJ04745.1"/>
    </source>
</evidence>
<sequence>MGTATHQGKREQADEGRRTAYGEVASSWHRSFLRRRAIPESPRPSFKQWEAPSHPSRRPRGSRE</sequence>
<name>A0AAC8QCC0_9BACT</name>
<evidence type="ECO:0000256" key="1">
    <source>
        <dbReference type="SAM" id="MobiDB-lite"/>
    </source>
</evidence>
<evidence type="ECO:0000313" key="3">
    <source>
        <dbReference type="Proteomes" id="UP000035579"/>
    </source>
</evidence>
<protein>
    <submittedName>
        <fullName evidence="2">Uncharacterized protein</fullName>
    </submittedName>
</protein>